<dbReference type="Proteomes" id="UP000038830">
    <property type="component" value="Unassembled WGS sequence"/>
</dbReference>
<dbReference type="PIRSF" id="PIRSF007747">
    <property type="entry name" value="Ribosyl_Ptfrase"/>
    <property type="match status" value="1"/>
</dbReference>
<sequence length="427" mass="48219">MECMEVAVKEVLKPQRSIRNRLHSIDWDSCWVREVHESYARPLVPNERCGLWYVDPHDVVDSAYFKSTDGHTNEWSFSTRRLNFHLLPLINAHNGIILVDSTRRGKTIPDALSKTVPLWCATLNYIMNPQHGTESNNWLFTPGQFVSRNEAHSMANLIPQFAERVLELGLTSPEELKQKLGGKYLRPLWVYPGQMLPLEQVGEYEDFHPVICCVASQRADDGMKKMNGYVYVQGAADDHELWAGSLTSQSFWKNREKLLDKSLNDGEILDLTRTLVDESTPGDCSVQDVVVLTSGISIGQITHNADSFDQQFDTVLLLSEKYTSPDCRVIHFPLSCSKKGSNELRKHLPQILSLQYNSILILCESGTDLSPGVALALLATRYNLQWELEPNLLVTKDVVKKHLAKISSVKKVNPSRATLQAINTCIM</sequence>
<dbReference type="Pfam" id="PF04179">
    <property type="entry name" value="Init_tRNA_PT"/>
    <property type="match status" value="1"/>
</dbReference>
<dbReference type="InterPro" id="IPR007306">
    <property type="entry name" value="Rit1"/>
</dbReference>
<dbReference type="EMBL" id="CDQK01000005">
    <property type="protein sequence ID" value="CEP23858.1"/>
    <property type="molecule type" value="Genomic_DNA"/>
</dbReference>
<dbReference type="PANTHER" id="PTHR31811:SF0">
    <property type="entry name" value="TRNA A64-2'-O-RIBOSYLPHOSPHATE TRANSFERASE"/>
    <property type="match status" value="1"/>
</dbReference>
<dbReference type="InterPro" id="IPR033421">
    <property type="entry name" value="Rit1_DUSP-like"/>
</dbReference>
<feature type="domain" description="Rit1 DUSP-like" evidence="1">
    <location>
        <begin position="329"/>
        <end position="424"/>
    </location>
</feature>
<dbReference type="AlphaFoldDB" id="A0A0H5C715"/>
<evidence type="ECO:0000313" key="3">
    <source>
        <dbReference type="EMBL" id="CEP23858.1"/>
    </source>
</evidence>
<evidence type="ECO:0000313" key="4">
    <source>
        <dbReference type="Proteomes" id="UP000038830"/>
    </source>
</evidence>
<dbReference type="GO" id="GO:0005737">
    <property type="term" value="C:cytoplasm"/>
    <property type="evidence" value="ECO:0007669"/>
    <property type="project" value="TreeGrafter"/>
</dbReference>
<dbReference type="PANTHER" id="PTHR31811">
    <property type="entry name" value="TRNA A64-2'-O-RIBOSYLPHOSPHATE TRANSFERASE"/>
    <property type="match status" value="1"/>
</dbReference>
<evidence type="ECO:0000259" key="1">
    <source>
        <dbReference type="Pfam" id="PF04179"/>
    </source>
</evidence>
<dbReference type="InterPro" id="IPR033449">
    <property type="entry name" value="Rit1_N"/>
</dbReference>
<dbReference type="GO" id="GO:0043399">
    <property type="term" value="F:tRNA adenosine(64)-2'-O-ribosylphosphate transferase activity"/>
    <property type="evidence" value="ECO:0007669"/>
    <property type="project" value="InterPro"/>
</dbReference>
<protein>
    <submittedName>
        <fullName evidence="3">RIT1 protein</fullName>
    </submittedName>
</protein>
<reference evidence="4" key="1">
    <citation type="journal article" date="2015" name="J. Biotechnol.">
        <title>The structure of the Cyberlindnera jadinii genome and its relation to Candida utilis analyzed by the occurrence of single nucleotide polymorphisms.</title>
        <authorList>
            <person name="Rupp O."/>
            <person name="Brinkrolf K."/>
            <person name="Buerth C."/>
            <person name="Kunigo M."/>
            <person name="Schneider J."/>
            <person name="Jaenicke S."/>
            <person name="Goesmann A."/>
            <person name="Puehler A."/>
            <person name="Jaeger K.-E."/>
            <person name="Ernst J.F."/>
        </authorList>
    </citation>
    <scope>NUCLEOTIDE SEQUENCE [LARGE SCALE GENOMIC DNA]</scope>
    <source>
        <strain evidence="4">ATCC 18201 / CBS 1600 / BCRC 20928 / JCM 3617 / NBRC 0987 / NRRL Y-1542</strain>
    </source>
</reference>
<dbReference type="GO" id="GO:0019988">
    <property type="term" value="P:charged-tRNA amino acid modification"/>
    <property type="evidence" value="ECO:0007669"/>
    <property type="project" value="InterPro"/>
</dbReference>
<accession>A0A0H5C715</accession>
<evidence type="ECO:0000259" key="2">
    <source>
        <dbReference type="Pfam" id="PF17184"/>
    </source>
</evidence>
<organism evidence="3 4">
    <name type="scientific">Cyberlindnera jadinii (strain ATCC 18201 / CBS 1600 / BCRC 20928 / JCM 3617 / NBRC 0987 / NRRL Y-1542)</name>
    <name type="common">Torula yeast</name>
    <name type="synonym">Candida utilis</name>
    <dbReference type="NCBI Taxonomy" id="983966"/>
    <lineage>
        <taxon>Eukaryota</taxon>
        <taxon>Fungi</taxon>
        <taxon>Dikarya</taxon>
        <taxon>Ascomycota</taxon>
        <taxon>Saccharomycotina</taxon>
        <taxon>Saccharomycetes</taxon>
        <taxon>Phaffomycetales</taxon>
        <taxon>Phaffomycetaceae</taxon>
        <taxon>Cyberlindnera</taxon>
    </lineage>
</organism>
<name>A0A0H5C715_CYBJN</name>
<gene>
    <name evidence="3" type="primary">RIT1</name>
    <name evidence="3" type="ORF">BN1211_4529</name>
</gene>
<feature type="domain" description="Rit1 N-terminal" evidence="2">
    <location>
        <begin position="13"/>
        <end position="262"/>
    </location>
</feature>
<proteinExistence type="predicted"/>
<dbReference type="Pfam" id="PF17184">
    <property type="entry name" value="Rit1_C"/>
    <property type="match status" value="1"/>
</dbReference>